<evidence type="ECO:0000313" key="2">
    <source>
        <dbReference type="EMBL" id="CAA9417641.1"/>
    </source>
</evidence>
<name>A0A6J4PJE2_9ACTN</name>
<reference evidence="2" key="1">
    <citation type="submission" date="2020-02" db="EMBL/GenBank/DDBJ databases">
        <authorList>
            <person name="Meier V. D."/>
        </authorList>
    </citation>
    <scope>NUCLEOTIDE SEQUENCE</scope>
    <source>
        <strain evidence="2">AVDCRST_MAG03</strain>
    </source>
</reference>
<dbReference type="EMBL" id="CADCUT010000144">
    <property type="protein sequence ID" value="CAA9417641.1"/>
    <property type="molecule type" value="Genomic_DNA"/>
</dbReference>
<gene>
    <name evidence="2" type="ORF">AVDCRST_MAG03-2309</name>
</gene>
<protein>
    <submittedName>
        <fullName evidence="2">Uncharacterized protein</fullName>
    </submittedName>
</protein>
<dbReference type="AlphaFoldDB" id="A0A6J4PJE2"/>
<proteinExistence type="predicted"/>
<organism evidence="2">
    <name type="scientific">uncultured Rubrobacteraceae bacterium</name>
    <dbReference type="NCBI Taxonomy" id="349277"/>
    <lineage>
        <taxon>Bacteria</taxon>
        <taxon>Bacillati</taxon>
        <taxon>Actinomycetota</taxon>
        <taxon>Rubrobacteria</taxon>
        <taxon>Rubrobacterales</taxon>
        <taxon>Rubrobacteraceae</taxon>
        <taxon>environmental samples</taxon>
    </lineage>
</organism>
<feature type="region of interest" description="Disordered" evidence="1">
    <location>
        <begin position="1"/>
        <end position="44"/>
    </location>
</feature>
<evidence type="ECO:0000256" key="1">
    <source>
        <dbReference type="SAM" id="MobiDB-lite"/>
    </source>
</evidence>
<accession>A0A6J4PJE2</accession>
<sequence>MGGGATMPRPPSLRSGVSEPPLPEVDEGPFGPDLPVEGSDRADV</sequence>